<protein>
    <submittedName>
        <fullName evidence="1">Uncharacterized protein</fullName>
    </submittedName>
</protein>
<organism evidence="1 2">
    <name type="scientific">Exidia glandulosa HHB12029</name>
    <dbReference type="NCBI Taxonomy" id="1314781"/>
    <lineage>
        <taxon>Eukaryota</taxon>
        <taxon>Fungi</taxon>
        <taxon>Dikarya</taxon>
        <taxon>Basidiomycota</taxon>
        <taxon>Agaricomycotina</taxon>
        <taxon>Agaricomycetes</taxon>
        <taxon>Auriculariales</taxon>
        <taxon>Exidiaceae</taxon>
        <taxon>Exidia</taxon>
    </lineage>
</organism>
<dbReference type="Proteomes" id="UP000077266">
    <property type="component" value="Unassembled WGS sequence"/>
</dbReference>
<dbReference type="EMBL" id="KV426208">
    <property type="protein sequence ID" value="KZV84862.1"/>
    <property type="molecule type" value="Genomic_DNA"/>
</dbReference>
<sequence>MVTIIYELDKLRNLRAVEHASFEADISKVDYGPFFDLLCEPVDPMWRNLRQLELWSFDSQSVERDGLLRLVKARHGARDPDNDSHSPRAFEKVKFDMKSVPGWMTTQGEGDNGG</sequence>
<dbReference type="InParanoid" id="A0A165DLW1"/>
<dbReference type="OrthoDB" id="10649433at2759"/>
<evidence type="ECO:0000313" key="1">
    <source>
        <dbReference type="EMBL" id="KZV84862.1"/>
    </source>
</evidence>
<proteinExistence type="predicted"/>
<reference evidence="1 2" key="1">
    <citation type="journal article" date="2016" name="Mol. Biol. Evol.">
        <title>Comparative Genomics of Early-Diverging Mushroom-Forming Fungi Provides Insights into the Origins of Lignocellulose Decay Capabilities.</title>
        <authorList>
            <person name="Nagy L.G."/>
            <person name="Riley R."/>
            <person name="Tritt A."/>
            <person name="Adam C."/>
            <person name="Daum C."/>
            <person name="Floudas D."/>
            <person name="Sun H."/>
            <person name="Yadav J.S."/>
            <person name="Pangilinan J."/>
            <person name="Larsson K.H."/>
            <person name="Matsuura K."/>
            <person name="Barry K."/>
            <person name="Labutti K."/>
            <person name="Kuo R."/>
            <person name="Ohm R.A."/>
            <person name="Bhattacharya S.S."/>
            <person name="Shirouzu T."/>
            <person name="Yoshinaga Y."/>
            <person name="Martin F.M."/>
            <person name="Grigoriev I.V."/>
            <person name="Hibbett D.S."/>
        </authorList>
    </citation>
    <scope>NUCLEOTIDE SEQUENCE [LARGE SCALE GENOMIC DNA]</scope>
    <source>
        <strain evidence="1 2">HHB12029</strain>
    </source>
</reference>
<keyword evidence="2" id="KW-1185">Reference proteome</keyword>
<dbReference type="AlphaFoldDB" id="A0A165DLW1"/>
<gene>
    <name evidence="1" type="ORF">EXIGLDRAFT_700012</name>
</gene>
<evidence type="ECO:0000313" key="2">
    <source>
        <dbReference type="Proteomes" id="UP000077266"/>
    </source>
</evidence>
<name>A0A165DLW1_EXIGL</name>
<accession>A0A165DLW1</accession>